<evidence type="ECO:0000313" key="5">
    <source>
        <dbReference type="Proteomes" id="UP000236919"/>
    </source>
</evidence>
<keyword evidence="5" id="KW-1185">Reference proteome</keyword>
<dbReference type="EMBL" id="PQFZ01000020">
    <property type="protein sequence ID" value="POR47166.1"/>
    <property type="molecule type" value="Genomic_DNA"/>
</dbReference>
<feature type="region of interest" description="Disordered" evidence="1">
    <location>
        <begin position="121"/>
        <end position="140"/>
    </location>
</feature>
<protein>
    <submittedName>
        <fullName evidence="4">Uncharacterized protein DUF4189</fullName>
    </submittedName>
</protein>
<dbReference type="RefSeq" id="WP_103720769.1">
    <property type="nucleotide sequence ID" value="NZ_PQFZ01000020.1"/>
</dbReference>
<keyword evidence="2" id="KW-0732">Signal</keyword>
<feature type="domain" description="DUF4189" evidence="3">
    <location>
        <begin position="44"/>
        <end position="93"/>
    </location>
</feature>
<gene>
    <name evidence="4" type="ORF">CYD53_12056</name>
</gene>
<dbReference type="OrthoDB" id="8086271at2"/>
<accession>A0A2S4LXJ9</accession>
<evidence type="ECO:0000256" key="2">
    <source>
        <dbReference type="SAM" id="SignalP"/>
    </source>
</evidence>
<dbReference type="AlphaFoldDB" id="A0A2S4LXJ9"/>
<name>A0A2S4LXJ9_9HYPH</name>
<reference evidence="4 5" key="1">
    <citation type="submission" date="2018-01" db="EMBL/GenBank/DDBJ databases">
        <title>Genomic Encyclopedia of Type Strains, Phase III (KMG-III): the genomes of soil and plant-associated and newly described type strains.</title>
        <authorList>
            <person name="Whitman W."/>
        </authorList>
    </citation>
    <scope>NUCLEOTIDE SEQUENCE [LARGE SCALE GENOMIC DNA]</scope>
    <source>
        <strain evidence="4 5">1131</strain>
    </source>
</reference>
<comment type="caution">
    <text evidence="4">The sequence shown here is derived from an EMBL/GenBank/DDBJ whole genome shotgun (WGS) entry which is preliminary data.</text>
</comment>
<feature type="chain" id="PRO_5015629483" evidence="2">
    <location>
        <begin position="23"/>
        <end position="164"/>
    </location>
</feature>
<proteinExistence type="predicted"/>
<feature type="signal peptide" evidence="2">
    <location>
        <begin position="1"/>
        <end position="22"/>
    </location>
</feature>
<dbReference type="Pfam" id="PF13827">
    <property type="entry name" value="DUF4189"/>
    <property type="match status" value="2"/>
</dbReference>
<evidence type="ECO:0000313" key="4">
    <source>
        <dbReference type="EMBL" id="POR47166.1"/>
    </source>
</evidence>
<dbReference type="Proteomes" id="UP000236919">
    <property type="component" value="Unassembled WGS sequence"/>
</dbReference>
<evidence type="ECO:0000259" key="3">
    <source>
        <dbReference type="Pfam" id="PF13827"/>
    </source>
</evidence>
<organism evidence="4 5">
    <name type="scientific">Bosea psychrotolerans</name>
    <dbReference type="NCBI Taxonomy" id="1871628"/>
    <lineage>
        <taxon>Bacteria</taxon>
        <taxon>Pseudomonadati</taxon>
        <taxon>Pseudomonadota</taxon>
        <taxon>Alphaproteobacteria</taxon>
        <taxon>Hyphomicrobiales</taxon>
        <taxon>Boseaceae</taxon>
        <taxon>Bosea</taxon>
    </lineage>
</organism>
<evidence type="ECO:0000256" key="1">
    <source>
        <dbReference type="SAM" id="MobiDB-lite"/>
    </source>
</evidence>
<dbReference type="InterPro" id="IPR025240">
    <property type="entry name" value="DUF4189"/>
</dbReference>
<feature type="domain" description="DUF4189" evidence="3">
    <location>
        <begin position="106"/>
        <end position="163"/>
    </location>
</feature>
<sequence length="164" mass="17901">MKLRSAIAAIGVLFVCSGQLGAADLATRPIKGPVPPQTKESGIWAAIAYASANEKHGFFWGADKRQEAAELALEHCRRAGGEDCIVVSVFRNHRHWDDDDRTGFPYHHCGALAVAKDKGDRISSDRARPWSAKAAPTRQQAEDQAVQACERTGTQCAVREWVCT</sequence>